<evidence type="ECO:0000259" key="1">
    <source>
        <dbReference type="Pfam" id="PF13474"/>
    </source>
</evidence>
<dbReference type="Proteomes" id="UP000054099">
    <property type="component" value="Unassembled WGS sequence"/>
</dbReference>
<dbReference type="InterPro" id="IPR032710">
    <property type="entry name" value="NTF2-like_dom_sf"/>
</dbReference>
<accession>A0A0V8J294</accession>
<dbReference type="SUPFAM" id="SSF54427">
    <property type="entry name" value="NTF2-like"/>
    <property type="match status" value="1"/>
</dbReference>
<reference evidence="2 3" key="1">
    <citation type="journal article" date="2014" name="Antonie Van Leeuwenhoek">
        <title>Fictibacillus enclensis sp. nov., isolated from marine sediment.</title>
        <authorList>
            <person name="Dastager S.G."/>
            <person name="Mawlankar R."/>
            <person name="Srinivasan K."/>
            <person name="Tang S.K."/>
            <person name="Lee J.C."/>
            <person name="Ramana V.V."/>
            <person name="Shouche Y.S."/>
        </authorList>
    </citation>
    <scope>NUCLEOTIDE SEQUENCE [LARGE SCALE GENOMIC DNA]</scope>
    <source>
        <strain evidence="2 3">NIO-1003</strain>
    </source>
</reference>
<sequence length="146" mass="16836">MTVSMSVVQDVFDNYKSAVYEKDVERFLSSYDPDVHIYDCWGKWESRGIAPWKESVTEWFNGLAADGVYLNVDFNDLVVEENSNLAFIHCAVTFAAHQEESGEKLRQITNRFTFGLRKEKDSWLITHEHSSLPIDMNTGKGMFNLK</sequence>
<organism evidence="2 3">
    <name type="scientific">Fictibacillus enclensis</name>
    <dbReference type="NCBI Taxonomy" id="1017270"/>
    <lineage>
        <taxon>Bacteria</taxon>
        <taxon>Bacillati</taxon>
        <taxon>Bacillota</taxon>
        <taxon>Bacilli</taxon>
        <taxon>Bacillales</taxon>
        <taxon>Fictibacillaceae</taxon>
        <taxon>Fictibacillus</taxon>
    </lineage>
</organism>
<feature type="domain" description="SnoaL-like" evidence="1">
    <location>
        <begin position="8"/>
        <end position="134"/>
    </location>
</feature>
<gene>
    <name evidence="2" type="ORF">AS030_19690</name>
</gene>
<dbReference type="AlphaFoldDB" id="A0A0V8J294"/>
<dbReference type="RefSeq" id="WP_061974882.1">
    <property type="nucleotide sequence ID" value="NZ_FMAV01000004.1"/>
</dbReference>
<dbReference type="Gene3D" id="3.10.450.50">
    <property type="match status" value="1"/>
</dbReference>
<evidence type="ECO:0000313" key="3">
    <source>
        <dbReference type="Proteomes" id="UP000054099"/>
    </source>
</evidence>
<proteinExistence type="predicted"/>
<name>A0A0V8J294_9BACL</name>
<dbReference type="OrthoDB" id="9812295at2"/>
<protein>
    <recommendedName>
        <fullName evidence="1">SnoaL-like domain-containing protein</fullName>
    </recommendedName>
</protein>
<dbReference type="EMBL" id="LNQN01000006">
    <property type="protein sequence ID" value="KSU81164.1"/>
    <property type="molecule type" value="Genomic_DNA"/>
</dbReference>
<evidence type="ECO:0000313" key="2">
    <source>
        <dbReference type="EMBL" id="KSU81164.1"/>
    </source>
</evidence>
<keyword evidence="3" id="KW-1185">Reference proteome</keyword>
<dbReference type="InterPro" id="IPR037401">
    <property type="entry name" value="SnoaL-like"/>
</dbReference>
<comment type="caution">
    <text evidence="2">The sequence shown here is derived from an EMBL/GenBank/DDBJ whole genome shotgun (WGS) entry which is preliminary data.</text>
</comment>
<dbReference type="Pfam" id="PF13474">
    <property type="entry name" value="SnoaL_3"/>
    <property type="match status" value="1"/>
</dbReference>